<dbReference type="Gene3D" id="2.60.40.650">
    <property type="match status" value="1"/>
</dbReference>
<comment type="caution">
    <text evidence="3">The sequence shown here is derived from an EMBL/GenBank/DDBJ whole genome shotgun (WGS) entry which is preliminary data.</text>
</comment>
<dbReference type="Pfam" id="PF13313">
    <property type="entry name" value="DUF4082"/>
    <property type="match status" value="3"/>
</dbReference>
<evidence type="ECO:0000313" key="4">
    <source>
        <dbReference type="Proteomes" id="UP000576152"/>
    </source>
</evidence>
<dbReference type="Gene3D" id="2.60.40.60">
    <property type="entry name" value="Cadherins"/>
    <property type="match status" value="2"/>
</dbReference>
<sequence>MASNAIVTENARTDGRMPQTYWDVPHSRQIEGFTTDISVNAGSAVDFKINVNGGAGSDYRVEIFRLGYYGGDGARMVASWTNTEAVVQPGATFDPVRGTADAGNWSVTDSWTTPVDAVSGVYLARLQRLDANGNPIAGAVNQIPFILREDDRPADIVLQTSDTTWQAYNGWIGNNGQVGANFYGDSSGTISHPDIVGDRQGNADRAYALSYNRPFVTRGIEGVAGGPASGAQDYLFGADYAAIYWLERNGYDVSYIAGVDPERLGAAHLGQFKSYLSVGHDEYWSGGQRANVEAARDAGTHLLFWGGNDVYWKTRWEPSGVDGANYRTLVSYKETWTNTNPSAGPADYLNLDPTDIWTGTWRDTRFIGNPAAGTTTPENALTGQLFLADGTGQFGGALDVPASMAGLRLWRDTSVAANGGATGISPGLIGYEWNVSPQDANRPAGLIHLSSTELAWGEFLVDQGNSSAPGTGTHNLSLYRAESGALVFGAGTVFWTWALSDKHDSQPYGATIASPTLQQFTINLFADMGIQPGAADPVLLAQGLIRASGSTDTVAGSALLDQLPTSLPAFQPVTITGRATDDDGNPQTQDGRIALVEVSLDGGTTWQAANGTTSWSYSWLPTVEATYDIRVRAIDDSLNLPSLATLDRWLVEVTAPTTPGSLNLFSPWKSFSGTLYQTSQALQLGTQFSATSGGQITELRYFRAEADSGDTDVRAGRLWRADGTLLGTVEFTSTPGQSGWQTAALNAPVQVSAGASYIVTYETLDAYVSSHGFFDSVYREPYGVLQAPAQTGGVFATGAGAILPTQSYRSSNYWVDVTFAPSTSGNAAPTITSPANFAISENTGRVGIITAQDPDADLIAFAITGGADAARFSIDGKTGALNFVWAPDYEAPGDADRNNVYELRVSANNGKAAPVTKALTVTVGDVADETSKTISTLFGPSHTPARIVTDDPTDYELGTRFTARSAAEVTSLRYWRGAADASDTDVRVLNLWDANGNKLASATVTSAPDQIGWQVAALDTPVQIAAGARFTVSYGTTQNYAMSQNYFATPQTGPDGLMTSAGSGVFSAGGTGAFPTQTYFNSNYWVDASLRATGTTNAAPSFTMPGTAFSSPENQTRVTTITARDPDGDSFIFSIAGGDDAAAFRIDQASGALSFRTAPDYEQPGDANRDNVYNLVLAVSDGINPATQKAITVAVSDVEPETTTTQWSLFGSADRPALIKTSDPTDYELGVKFRAEAAGSVTALRYWRGAEDASDTDIRTLNLWSGDGVKLASKTVTSAPGEVGWQVAVLDAAINIDPARTYVASYGTTQNYAFSSGFFASEWVGPGGHLSAPSGPASNGNGVFSAGSTGFFPEQTYQSSNYWVDVIMAPVTTTADVFA</sequence>
<proteinExistence type="predicted"/>
<dbReference type="SMART" id="SM00112">
    <property type="entry name" value="CA"/>
    <property type="match status" value="2"/>
</dbReference>
<dbReference type="CDD" id="cd11304">
    <property type="entry name" value="Cadherin_repeat"/>
    <property type="match status" value="2"/>
</dbReference>
<dbReference type="InterPro" id="IPR046540">
    <property type="entry name" value="DMFA2_C"/>
</dbReference>
<feature type="domain" description="Cadherin" evidence="2">
    <location>
        <begin position="831"/>
        <end position="938"/>
    </location>
</feature>
<organism evidence="3 4">
    <name type="scientific">Limimaricola variabilis</name>
    <dbReference type="NCBI Taxonomy" id="1492771"/>
    <lineage>
        <taxon>Bacteria</taxon>
        <taxon>Pseudomonadati</taxon>
        <taxon>Pseudomonadota</taxon>
        <taxon>Alphaproteobacteria</taxon>
        <taxon>Rhodobacterales</taxon>
        <taxon>Paracoccaceae</taxon>
        <taxon>Limimaricola</taxon>
    </lineage>
</organism>
<evidence type="ECO:0000256" key="1">
    <source>
        <dbReference type="SAM" id="MobiDB-lite"/>
    </source>
</evidence>
<dbReference type="EMBL" id="JACIBX010000001">
    <property type="protein sequence ID" value="MBB3710837.1"/>
    <property type="molecule type" value="Genomic_DNA"/>
</dbReference>
<feature type="domain" description="Cadherin" evidence="2">
    <location>
        <begin position="1116"/>
        <end position="1218"/>
    </location>
</feature>
<dbReference type="InterPro" id="IPR015919">
    <property type="entry name" value="Cadherin-like_sf"/>
</dbReference>
<reference evidence="3 4" key="1">
    <citation type="submission" date="2020-08" db="EMBL/GenBank/DDBJ databases">
        <title>Genomic Encyclopedia of Type Strains, Phase III (KMG-III): the genomes of soil and plant-associated and newly described type strains.</title>
        <authorList>
            <person name="Whitman W."/>
        </authorList>
    </citation>
    <scope>NUCLEOTIDE SEQUENCE [LARGE SCALE GENOMIC DNA]</scope>
    <source>
        <strain evidence="3 4">CECT 8572</strain>
    </source>
</reference>
<protein>
    <recommendedName>
        <fullName evidence="2">Cadherin domain-containing protein</fullName>
    </recommendedName>
</protein>
<gene>
    <name evidence="3" type="ORF">FHS00_000390</name>
</gene>
<dbReference type="SUPFAM" id="SSF81296">
    <property type="entry name" value="E set domains"/>
    <property type="match status" value="1"/>
</dbReference>
<dbReference type="Pfam" id="PF00028">
    <property type="entry name" value="Cadherin"/>
    <property type="match status" value="1"/>
</dbReference>
<dbReference type="RefSeq" id="WP_183469340.1">
    <property type="nucleotide sequence ID" value="NZ_JACIBX010000001.1"/>
</dbReference>
<dbReference type="Pfam" id="PF20254">
    <property type="entry name" value="DMFA2_C"/>
    <property type="match status" value="1"/>
</dbReference>
<name>A0ABR6HJV6_9RHOB</name>
<dbReference type="InterPro" id="IPR002126">
    <property type="entry name" value="Cadherin-like_dom"/>
</dbReference>
<dbReference type="PROSITE" id="PS50268">
    <property type="entry name" value="CADHERIN_2"/>
    <property type="match status" value="2"/>
</dbReference>
<dbReference type="SUPFAM" id="SSF49313">
    <property type="entry name" value="Cadherin-like"/>
    <property type="match status" value="2"/>
</dbReference>
<accession>A0ABR6HJV6</accession>
<dbReference type="InterPro" id="IPR025141">
    <property type="entry name" value="DUF4082"/>
</dbReference>
<dbReference type="InterPro" id="IPR014756">
    <property type="entry name" value="Ig_E-set"/>
</dbReference>
<evidence type="ECO:0000259" key="2">
    <source>
        <dbReference type="PROSITE" id="PS50268"/>
    </source>
</evidence>
<dbReference type="Proteomes" id="UP000576152">
    <property type="component" value="Unassembled WGS sequence"/>
</dbReference>
<evidence type="ECO:0000313" key="3">
    <source>
        <dbReference type="EMBL" id="MBB3710837.1"/>
    </source>
</evidence>
<feature type="region of interest" description="Disordered" evidence="1">
    <location>
        <begin position="1"/>
        <end position="20"/>
    </location>
</feature>
<keyword evidence="4" id="KW-1185">Reference proteome</keyword>